<dbReference type="AlphaFoldDB" id="A0A8X8H3U9"/>
<comment type="caution">
    <text evidence="6">The sequence shown here is derived from an EMBL/GenBank/DDBJ whole genome shotgun (WGS) entry which is preliminary data.</text>
</comment>
<dbReference type="GO" id="GO:0050661">
    <property type="term" value="F:NADP binding"/>
    <property type="evidence" value="ECO:0007669"/>
    <property type="project" value="InterPro"/>
</dbReference>
<keyword evidence="7" id="KW-1185">Reference proteome</keyword>
<dbReference type="InterPro" id="IPR008927">
    <property type="entry name" value="6-PGluconate_DH-like_C_sf"/>
</dbReference>
<feature type="domain" description="6-phosphogluconate dehydrogenase NADP-binding" evidence="4">
    <location>
        <begin position="2"/>
        <end position="159"/>
    </location>
</feature>
<reference evidence="6" key="1">
    <citation type="submission" date="2020-05" db="EMBL/GenBank/DDBJ databases">
        <title>Fertoebacter nigrum gen. nov., sp. nov., a new member of the family Rhodobacteraceae.</title>
        <authorList>
            <person name="Szuroczki S."/>
            <person name="Abbaszade G."/>
            <person name="Buni D."/>
            <person name="Schumann P."/>
            <person name="Toth E."/>
        </authorList>
    </citation>
    <scope>NUCLEOTIDE SEQUENCE</scope>
    <source>
        <strain evidence="6">RG-N-1a</strain>
    </source>
</reference>
<dbReference type="PIRSF" id="PIRSF000103">
    <property type="entry name" value="HIBADH"/>
    <property type="match status" value="1"/>
</dbReference>
<dbReference type="RefSeq" id="WP_152827843.1">
    <property type="nucleotide sequence ID" value="NZ_WHUT02000010.1"/>
</dbReference>
<feature type="active site" evidence="3">
    <location>
        <position position="168"/>
    </location>
</feature>
<dbReference type="GO" id="GO:0051287">
    <property type="term" value="F:NAD binding"/>
    <property type="evidence" value="ECO:0007669"/>
    <property type="project" value="InterPro"/>
</dbReference>
<sequence>MKVGFVGVGAMGLAMAGHALRAGHEVWATDVNPAQRAAARDAGLNVADDLAGIAAQAEVFIIVVVSDAQSETVTRGLLAAGLAPGSVIAISATNHPDTMVRLHAECAAQGVGFVDAPVVYGLQGAVDGDLGTYCGGSAEDVARLRPALESYSRFVEHVGAIGSGQLAKTCNNMMHWAMCVANYEVLLLAKRYGLDAQKMRELLLKSPARNTTLERWDSTNFTWHEKDMDVALELSQAGALPLPFFGQVDQMIKLLSPAKVKALLYGPEAEYLGGRVVPLTAAEGGFGAPASA</sequence>
<feature type="domain" description="3-hydroxyisobutyrate dehydrogenase-like NAD-binding" evidence="5">
    <location>
        <begin position="162"/>
        <end position="255"/>
    </location>
</feature>
<organism evidence="6 7">
    <name type="scientific">Fertoeibacter niger</name>
    <dbReference type="NCBI Taxonomy" id="2656921"/>
    <lineage>
        <taxon>Bacteria</taxon>
        <taxon>Pseudomonadati</taxon>
        <taxon>Pseudomonadota</taxon>
        <taxon>Alphaproteobacteria</taxon>
        <taxon>Rhodobacterales</taxon>
        <taxon>Paracoccaceae</taxon>
        <taxon>Fertoeibacter</taxon>
    </lineage>
</organism>
<evidence type="ECO:0000259" key="4">
    <source>
        <dbReference type="Pfam" id="PF03446"/>
    </source>
</evidence>
<dbReference type="InterPro" id="IPR029154">
    <property type="entry name" value="HIBADH-like_NADP-bd"/>
</dbReference>
<dbReference type="SUPFAM" id="SSF48179">
    <property type="entry name" value="6-phosphogluconate dehydrogenase C-terminal domain-like"/>
    <property type="match status" value="1"/>
</dbReference>
<evidence type="ECO:0000313" key="6">
    <source>
        <dbReference type="EMBL" id="NUB45854.1"/>
    </source>
</evidence>
<dbReference type="InterPro" id="IPR015815">
    <property type="entry name" value="HIBADH-related"/>
</dbReference>
<dbReference type="EMBL" id="WHUT02000010">
    <property type="protein sequence ID" value="NUB45854.1"/>
    <property type="molecule type" value="Genomic_DNA"/>
</dbReference>
<evidence type="ECO:0000313" key="7">
    <source>
        <dbReference type="Proteomes" id="UP000484076"/>
    </source>
</evidence>
<dbReference type="InterPro" id="IPR036291">
    <property type="entry name" value="NAD(P)-bd_dom_sf"/>
</dbReference>
<protein>
    <submittedName>
        <fullName evidence="6">NAD(P)-dependent oxidoreductase</fullName>
    </submittedName>
</protein>
<dbReference type="InterPro" id="IPR013328">
    <property type="entry name" value="6PGD_dom2"/>
</dbReference>
<accession>A0A8X8H3U9</accession>
<gene>
    <name evidence="6" type="ORF">GEU84_015760</name>
</gene>
<keyword evidence="2" id="KW-0520">NAD</keyword>
<dbReference type="Proteomes" id="UP000484076">
    <property type="component" value="Unassembled WGS sequence"/>
</dbReference>
<evidence type="ECO:0000256" key="1">
    <source>
        <dbReference type="ARBA" id="ARBA00023002"/>
    </source>
</evidence>
<dbReference type="PANTHER" id="PTHR43060:SF15">
    <property type="entry name" value="3-HYDROXYISOBUTYRATE DEHYDROGENASE-LIKE 1, MITOCHONDRIAL-RELATED"/>
    <property type="match status" value="1"/>
</dbReference>
<dbReference type="Pfam" id="PF03446">
    <property type="entry name" value="NAD_binding_2"/>
    <property type="match status" value="1"/>
</dbReference>
<dbReference type="PANTHER" id="PTHR43060">
    <property type="entry name" value="3-HYDROXYISOBUTYRATE DEHYDROGENASE-LIKE 1, MITOCHONDRIAL-RELATED"/>
    <property type="match status" value="1"/>
</dbReference>
<dbReference type="Gene3D" id="3.40.50.720">
    <property type="entry name" value="NAD(P)-binding Rossmann-like Domain"/>
    <property type="match status" value="1"/>
</dbReference>
<evidence type="ECO:0000256" key="2">
    <source>
        <dbReference type="ARBA" id="ARBA00023027"/>
    </source>
</evidence>
<dbReference type="SUPFAM" id="SSF51735">
    <property type="entry name" value="NAD(P)-binding Rossmann-fold domains"/>
    <property type="match status" value="1"/>
</dbReference>
<keyword evidence="1" id="KW-0560">Oxidoreductase</keyword>
<proteinExistence type="predicted"/>
<dbReference type="GO" id="GO:0016491">
    <property type="term" value="F:oxidoreductase activity"/>
    <property type="evidence" value="ECO:0007669"/>
    <property type="project" value="UniProtKB-KW"/>
</dbReference>
<dbReference type="Pfam" id="PF14833">
    <property type="entry name" value="NAD_binding_11"/>
    <property type="match status" value="1"/>
</dbReference>
<evidence type="ECO:0000259" key="5">
    <source>
        <dbReference type="Pfam" id="PF14833"/>
    </source>
</evidence>
<dbReference type="Gene3D" id="1.10.1040.10">
    <property type="entry name" value="N-(1-d-carboxylethyl)-l-norvaline Dehydrogenase, domain 2"/>
    <property type="match status" value="1"/>
</dbReference>
<dbReference type="InterPro" id="IPR006115">
    <property type="entry name" value="6PGDH_NADP-bd"/>
</dbReference>
<name>A0A8X8H3U9_9RHOB</name>
<evidence type="ECO:0000256" key="3">
    <source>
        <dbReference type="PIRSR" id="PIRSR000103-1"/>
    </source>
</evidence>